<dbReference type="InterPro" id="IPR019437">
    <property type="entry name" value="TPP1/Est3"/>
</dbReference>
<dbReference type="EMBL" id="AJIX01000015">
    <property type="protein sequence ID" value="KGR12439.1"/>
    <property type="molecule type" value="Genomic_DNA"/>
</dbReference>
<dbReference type="GO" id="GO:0007004">
    <property type="term" value="P:telomere maintenance via telomerase"/>
    <property type="evidence" value="ECO:0007669"/>
    <property type="project" value="InterPro"/>
</dbReference>
<feature type="signal peptide" evidence="9">
    <location>
        <begin position="1"/>
        <end position="22"/>
    </location>
</feature>
<dbReference type="Proteomes" id="UP000030161">
    <property type="component" value="Unassembled WGS sequence"/>
</dbReference>
<organism evidence="11 12">
    <name type="scientific">Candida albicans P78048</name>
    <dbReference type="NCBI Taxonomy" id="1094989"/>
    <lineage>
        <taxon>Eukaryota</taxon>
        <taxon>Fungi</taxon>
        <taxon>Dikarya</taxon>
        <taxon>Ascomycota</taxon>
        <taxon>Saccharomycotina</taxon>
        <taxon>Pichiomycetes</taxon>
        <taxon>Debaryomycetaceae</taxon>
        <taxon>Candida/Lodderomyces clade</taxon>
        <taxon>Candida</taxon>
    </lineage>
</organism>
<keyword evidence="5" id="KW-0539">Nucleus</keyword>
<evidence type="ECO:0000256" key="2">
    <source>
        <dbReference type="ARBA" id="ARBA00004574"/>
    </source>
</evidence>
<keyword evidence="4" id="KW-0779">Telomere</keyword>
<dbReference type="AlphaFoldDB" id="A0AB34PSI5"/>
<sequence length="210" mass="24329">MFRSVSLSSLIPFLIIVSIAMQRPENDVPMIMQSSWLVNEVIKSINSNGQYINALIKKDFQPTVLPVSFILRILKFTATTDSKDITAVLADSTHKIFAIFLFSPTIVDFENKYHHRMTYNTRSCLIRIHKANLKFMDKSTVKKCYGRKSDGGLAIAVLEVLEFDIFFKDQYSFINSIENRLKYVYDDVEYNQLCGKKKHKPEYEDLMCDI</sequence>
<evidence type="ECO:0000313" key="12">
    <source>
        <dbReference type="Proteomes" id="UP000030161"/>
    </source>
</evidence>
<evidence type="ECO:0000256" key="9">
    <source>
        <dbReference type="SAM" id="SignalP"/>
    </source>
</evidence>
<dbReference type="GO" id="GO:0000781">
    <property type="term" value="C:chromosome, telomeric region"/>
    <property type="evidence" value="ECO:0007669"/>
    <property type="project" value="UniProtKB-SubCell"/>
</dbReference>
<keyword evidence="3" id="KW-0158">Chromosome</keyword>
<protein>
    <recommendedName>
        <fullName evidence="7">Telomere replication protein EST3</fullName>
    </recommendedName>
</protein>
<evidence type="ECO:0000256" key="1">
    <source>
        <dbReference type="ARBA" id="ARBA00004123"/>
    </source>
</evidence>
<feature type="chain" id="PRO_5044301305" description="Telomere replication protein EST3" evidence="9">
    <location>
        <begin position="23"/>
        <end position="210"/>
    </location>
</feature>
<dbReference type="Pfam" id="PF10341">
    <property type="entry name" value="TPP1"/>
    <property type="match status" value="1"/>
</dbReference>
<feature type="domain" description="Shelterin complex subunit TPP1/Est3" evidence="10">
    <location>
        <begin position="34"/>
        <end position="182"/>
    </location>
</feature>
<dbReference type="GO" id="GO:0005697">
    <property type="term" value="C:telomerase holoenzyme complex"/>
    <property type="evidence" value="ECO:0007669"/>
    <property type="project" value="InterPro"/>
</dbReference>
<evidence type="ECO:0000256" key="6">
    <source>
        <dbReference type="ARBA" id="ARBA00023777"/>
    </source>
</evidence>
<keyword evidence="9" id="KW-0732">Signal</keyword>
<name>A0AB34PSI5_CANAX</name>
<comment type="subcellular location">
    <subcellularLocation>
        <location evidence="2">Chromosome</location>
        <location evidence="2">Telomere</location>
    </subcellularLocation>
    <subcellularLocation>
        <location evidence="1">Nucleus</location>
    </subcellularLocation>
</comment>
<comment type="function">
    <text evidence="8">Component of the telomerase complex involved in telomere replication. Stimulates RNA/DNA heteroduplex unwinding which favors the telomere replication by the telomerase.</text>
</comment>
<evidence type="ECO:0000256" key="3">
    <source>
        <dbReference type="ARBA" id="ARBA00022454"/>
    </source>
</evidence>
<evidence type="ECO:0000313" key="11">
    <source>
        <dbReference type="EMBL" id="KGR12439.1"/>
    </source>
</evidence>
<accession>A0AB34PSI5</accession>
<comment type="similarity">
    <text evidence="6">Belongs to the EST3 family.</text>
</comment>
<evidence type="ECO:0000256" key="5">
    <source>
        <dbReference type="ARBA" id="ARBA00023242"/>
    </source>
</evidence>
<evidence type="ECO:0000259" key="10">
    <source>
        <dbReference type="Pfam" id="PF10341"/>
    </source>
</evidence>
<dbReference type="Gene3D" id="2.40.50.960">
    <property type="match status" value="1"/>
</dbReference>
<evidence type="ECO:0000256" key="4">
    <source>
        <dbReference type="ARBA" id="ARBA00022895"/>
    </source>
</evidence>
<comment type="caution">
    <text evidence="11">The sequence shown here is derived from an EMBL/GenBank/DDBJ whole genome shotgun (WGS) entry which is preliminary data.</text>
</comment>
<evidence type="ECO:0000256" key="7">
    <source>
        <dbReference type="ARBA" id="ARBA00023906"/>
    </source>
</evidence>
<gene>
    <name evidence="11" type="ORF">MG3_02516</name>
</gene>
<proteinExistence type="inferred from homology"/>
<evidence type="ECO:0000256" key="8">
    <source>
        <dbReference type="ARBA" id="ARBA00024878"/>
    </source>
</evidence>
<reference evidence="11 12" key="1">
    <citation type="submission" date="2013-12" db="EMBL/GenBank/DDBJ databases">
        <title>The Genome Sequence of Candida albicans P78048.</title>
        <authorList>
            <consortium name="The Broad Institute Genome Sequencing Platform"/>
            <consortium name="The Broad Institute Genome Sequencing Center for Infectious Disease"/>
            <person name="Cuomo C."/>
            <person name="Bennett R."/>
            <person name="Hirakawa M."/>
            <person name="Noverr M."/>
            <person name="Mitchell A."/>
            <person name="Young S.K."/>
            <person name="Zeng Q."/>
            <person name="Gargeya S."/>
            <person name="Fitzgerald M."/>
            <person name="Abouelleil A."/>
            <person name="Alvarado L."/>
            <person name="Berlin A.M."/>
            <person name="Chapman S.B."/>
            <person name="Dewar J."/>
            <person name="Goldberg J."/>
            <person name="Griggs A."/>
            <person name="Gujja S."/>
            <person name="Hansen M."/>
            <person name="Howarth C."/>
            <person name="Imamovic A."/>
            <person name="Larimer J."/>
            <person name="McCowan C."/>
            <person name="Murphy C."/>
            <person name="Pearson M."/>
            <person name="Priest M."/>
            <person name="Roberts A."/>
            <person name="Saif S."/>
            <person name="Shea T."/>
            <person name="Sykes S."/>
            <person name="Wortman J."/>
            <person name="Nusbaum C."/>
            <person name="Birren B."/>
        </authorList>
    </citation>
    <scope>NUCLEOTIDE SEQUENCE [LARGE SCALE GENOMIC DNA]</scope>
    <source>
        <strain evidence="11 12">P78048</strain>
    </source>
</reference>
<dbReference type="GO" id="GO:0042162">
    <property type="term" value="F:telomeric DNA binding"/>
    <property type="evidence" value="ECO:0007669"/>
    <property type="project" value="InterPro"/>
</dbReference>